<feature type="compositionally biased region" description="Basic and acidic residues" evidence="4">
    <location>
        <begin position="591"/>
        <end position="612"/>
    </location>
</feature>
<dbReference type="GO" id="GO:0071540">
    <property type="term" value="C:eukaryotic translation initiation factor 3 complex, eIF3e"/>
    <property type="evidence" value="ECO:0007669"/>
    <property type="project" value="TreeGrafter"/>
</dbReference>
<dbReference type="GO" id="GO:0071541">
    <property type="term" value="C:eukaryotic translation initiation factor 3 complex, eIF3m"/>
    <property type="evidence" value="ECO:0007669"/>
    <property type="project" value="TreeGrafter"/>
</dbReference>
<proteinExistence type="predicted"/>
<accession>A0A0C2M876</accession>
<dbReference type="OMA" id="YLAYRMS"/>
<name>A0A0C2M876_THEKT</name>
<evidence type="ECO:0000313" key="7">
    <source>
        <dbReference type="Proteomes" id="UP000031668"/>
    </source>
</evidence>
<dbReference type="PANTHER" id="PTHR14005">
    <property type="entry name" value="EUKARYOTIC TRANSLATION INITIATION FACTOR 3, THETA SUBUNIT"/>
    <property type="match status" value="1"/>
</dbReference>
<dbReference type="GO" id="GO:0002188">
    <property type="term" value="P:translation reinitiation"/>
    <property type="evidence" value="ECO:0007669"/>
    <property type="project" value="TreeGrafter"/>
</dbReference>
<evidence type="ECO:0000259" key="5">
    <source>
        <dbReference type="Pfam" id="PF22591"/>
    </source>
</evidence>
<dbReference type="Gene3D" id="1.25.40.860">
    <property type="match status" value="2"/>
</dbReference>
<feature type="region of interest" description="Disordered" evidence="4">
    <location>
        <begin position="588"/>
        <end position="613"/>
    </location>
</feature>
<evidence type="ECO:0000256" key="3">
    <source>
        <dbReference type="ARBA" id="ARBA00022917"/>
    </source>
</evidence>
<keyword evidence="3" id="KW-0648">Protein biosynthesis</keyword>
<dbReference type="Proteomes" id="UP000031668">
    <property type="component" value="Unassembled WGS sequence"/>
</dbReference>
<dbReference type="GO" id="GO:0043614">
    <property type="term" value="C:multi-eIF complex"/>
    <property type="evidence" value="ECO:0007669"/>
    <property type="project" value="TreeGrafter"/>
</dbReference>
<organism evidence="6 7">
    <name type="scientific">Thelohanellus kitauei</name>
    <name type="common">Myxosporean</name>
    <dbReference type="NCBI Taxonomy" id="669202"/>
    <lineage>
        <taxon>Eukaryota</taxon>
        <taxon>Metazoa</taxon>
        <taxon>Cnidaria</taxon>
        <taxon>Myxozoa</taxon>
        <taxon>Myxosporea</taxon>
        <taxon>Bivalvulida</taxon>
        <taxon>Platysporina</taxon>
        <taxon>Myxobolidae</taxon>
        <taxon>Thelohanellus</taxon>
    </lineage>
</organism>
<evidence type="ECO:0000256" key="2">
    <source>
        <dbReference type="ARBA" id="ARBA00022540"/>
    </source>
</evidence>
<keyword evidence="7" id="KW-1185">Reference proteome</keyword>
<dbReference type="OrthoDB" id="18884at2759"/>
<protein>
    <submittedName>
        <fullName evidence="6">Eukaryotic translation initiation factor 3 subunit A</fullName>
    </submittedName>
</protein>
<dbReference type="Gene3D" id="4.10.860.10">
    <property type="entry name" value="UVR domain"/>
    <property type="match status" value="1"/>
</dbReference>
<feature type="domain" description="eIF3a PCI" evidence="5">
    <location>
        <begin position="10"/>
        <end position="398"/>
    </location>
</feature>
<evidence type="ECO:0000256" key="1">
    <source>
        <dbReference type="ARBA" id="ARBA00022490"/>
    </source>
</evidence>
<dbReference type="GO" id="GO:0001732">
    <property type="term" value="P:formation of cytoplasmic translation initiation complex"/>
    <property type="evidence" value="ECO:0007669"/>
    <property type="project" value="TreeGrafter"/>
</dbReference>
<comment type="caution">
    <text evidence="6">The sequence shown here is derived from an EMBL/GenBank/DDBJ whole genome shotgun (WGS) entry which is preliminary data.</text>
</comment>
<sequence length="884" mass="102678">MNRSVQLSQNAIQLSTEFLDHGKRDSALAVLFEALRVRRGKSWSSSLEDVMTKFVNLCLNMKNTQALRDGANQFKLLCQLTNVGSFEAIMRHFFDLCIEEADKAREQSREKTLTEDLDQIETPETIILKSITETTRQDRAEHHLLVPILKFTWEAFRNILDTCKNNRNFERVYSDVCRKAFSFLVKFERRTEFRKLCDVTRGHLNLIIKYTQHTMSIDLTDSSSMDTQLQIRLGQLDAAMSLELWTEAFRTMEDIHYLLRLTKKPPHPKILAIFYQKISVVFSKAQVPIFHAIALFKLFILIKEHKKGFKPDELIKISSTVLAAALSVPLDSEYNDLTSILVAYAEQSTPALQLSSILGLNAVPTRRTLIEDLIKASIPQYADPSVVKIFNMLNGSMNLKICGEVSQAILEIPESLKEELSIYFDPIQKIAYTRLLVHISQVFSCVYMDQLLMYSKLIHYDRVFSLTFEAHHKNLVKFLYDDSEGLLTFISISETVPFTNLKNHRFICELMRDVHVMNDLFLERENVQNRLLEEFSKNPSVEFFRYKKINDDILKYAERRNQESEEANKLQATKLENDRLKMEQIQTQQLEEDRKKRDQRRQKQESDQKELRSTIGRVSDLKASTLGKKLLKDITADGELNTAAYINAQREIKEKEIILHVKRVKKLEKTLEAFVYGVQSFEEPRILEYISTSKKRRIDNWTSRDNARVETMQKMQKMEKDLIQRLQNAADDIEKFVMVSGERAKELHQKLLDEYNEMFDKERQLVFQQKRAEYIQKRKDEHIEKKRQEIASRRAIAEGSKAQETYKPPTGAYSKFQKPEAPRTPTKLPNMEKPPVSTEAKKLPPTETPSKSAPKPFTVKSRSTSYFGETAPSTQARNSRFGPK</sequence>
<dbReference type="PANTHER" id="PTHR14005:SF0">
    <property type="entry name" value="EUKARYOTIC TRANSLATION INITIATION FACTOR 3 SUBUNIT A"/>
    <property type="match status" value="1"/>
</dbReference>
<dbReference type="GO" id="GO:0003743">
    <property type="term" value="F:translation initiation factor activity"/>
    <property type="evidence" value="ECO:0007669"/>
    <property type="project" value="UniProtKB-KW"/>
</dbReference>
<keyword evidence="2 6" id="KW-0396">Initiation factor</keyword>
<evidence type="ECO:0000256" key="4">
    <source>
        <dbReference type="SAM" id="MobiDB-lite"/>
    </source>
</evidence>
<dbReference type="GO" id="GO:0003729">
    <property type="term" value="F:mRNA binding"/>
    <property type="evidence" value="ECO:0007669"/>
    <property type="project" value="TreeGrafter"/>
</dbReference>
<gene>
    <name evidence="6" type="ORF">RF11_07881</name>
</gene>
<dbReference type="InterPro" id="IPR054711">
    <property type="entry name" value="eIF3a_PCI_TPR-like"/>
</dbReference>
<evidence type="ECO:0000313" key="6">
    <source>
        <dbReference type="EMBL" id="KII63200.1"/>
    </source>
</evidence>
<keyword evidence="1" id="KW-0963">Cytoplasm</keyword>
<dbReference type="Pfam" id="PF22591">
    <property type="entry name" value="eIF3a_PCI_TPR-like"/>
    <property type="match status" value="1"/>
</dbReference>
<reference evidence="6 7" key="1">
    <citation type="journal article" date="2014" name="Genome Biol. Evol.">
        <title>The genome of the myxosporean Thelohanellus kitauei shows adaptations to nutrient acquisition within its fish host.</title>
        <authorList>
            <person name="Yang Y."/>
            <person name="Xiong J."/>
            <person name="Zhou Z."/>
            <person name="Huo F."/>
            <person name="Miao W."/>
            <person name="Ran C."/>
            <person name="Liu Y."/>
            <person name="Zhang J."/>
            <person name="Feng J."/>
            <person name="Wang M."/>
            <person name="Wang M."/>
            <person name="Wang L."/>
            <person name="Yao B."/>
        </authorList>
    </citation>
    <scope>NUCLEOTIDE SEQUENCE [LARGE SCALE GENOMIC DNA]</scope>
    <source>
        <strain evidence="6">Wuqing</strain>
    </source>
</reference>
<feature type="compositionally biased region" description="Polar residues" evidence="4">
    <location>
        <begin position="860"/>
        <end position="878"/>
    </location>
</feature>
<dbReference type="AlphaFoldDB" id="A0A0C2M876"/>
<feature type="region of interest" description="Disordered" evidence="4">
    <location>
        <begin position="797"/>
        <end position="884"/>
    </location>
</feature>
<dbReference type="EMBL" id="JWZT01004760">
    <property type="protein sequence ID" value="KII63200.1"/>
    <property type="molecule type" value="Genomic_DNA"/>
</dbReference>
<dbReference type="InterPro" id="IPR027512">
    <property type="entry name" value="EIF3A"/>
</dbReference>